<dbReference type="InterPro" id="IPR038078">
    <property type="entry name" value="PhoU-like_sf"/>
</dbReference>
<dbReference type="SUPFAM" id="SSF109755">
    <property type="entry name" value="PhoU-like"/>
    <property type="match status" value="1"/>
</dbReference>
<dbReference type="EMBL" id="FJNE01000003">
    <property type="protein sequence ID" value="CZQ91360.1"/>
    <property type="molecule type" value="Genomic_DNA"/>
</dbReference>
<keyword evidence="4 7" id="KW-0813">Transport</keyword>
<accession>A0A143YKT4</accession>
<dbReference type="GO" id="GO:0006817">
    <property type="term" value="P:phosphate ion transport"/>
    <property type="evidence" value="ECO:0007669"/>
    <property type="project" value="UniProtKB-KW"/>
</dbReference>
<reference evidence="9 10" key="1">
    <citation type="submission" date="2016-02" db="EMBL/GenBank/DDBJ databases">
        <authorList>
            <person name="Wen L."/>
            <person name="He K."/>
            <person name="Yang H."/>
        </authorList>
    </citation>
    <scope>NUCLEOTIDE SEQUENCE [LARGE SCALE GENOMIC DNA]</scope>
    <source>
        <strain evidence="9">Trichococcus palustris</strain>
    </source>
</reference>
<dbReference type="AlphaFoldDB" id="A0A143YKT4"/>
<feature type="domain" description="PhoU" evidence="8">
    <location>
        <begin position="123"/>
        <end position="207"/>
    </location>
</feature>
<keyword evidence="10" id="KW-1185">Reference proteome</keyword>
<dbReference type="RefSeq" id="WP_087032839.1">
    <property type="nucleotide sequence ID" value="NZ_FJNE01000003.1"/>
</dbReference>
<dbReference type="PANTHER" id="PTHR42930:SF3">
    <property type="entry name" value="PHOSPHATE-SPECIFIC TRANSPORT SYSTEM ACCESSORY PROTEIN PHOU"/>
    <property type="match status" value="1"/>
</dbReference>
<name>A0A143YKT4_9LACT</name>
<dbReference type="GO" id="GO:0005737">
    <property type="term" value="C:cytoplasm"/>
    <property type="evidence" value="ECO:0007669"/>
    <property type="project" value="UniProtKB-SubCell"/>
</dbReference>
<keyword evidence="5 7" id="KW-0963">Cytoplasm</keyword>
<evidence type="ECO:0000256" key="7">
    <source>
        <dbReference type="PIRNR" id="PIRNR003107"/>
    </source>
</evidence>
<evidence type="ECO:0000259" key="8">
    <source>
        <dbReference type="Pfam" id="PF01895"/>
    </source>
</evidence>
<dbReference type="Pfam" id="PF01895">
    <property type="entry name" value="PhoU"/>
    <property type="match status" value="2"/>
</dbReference>
<evidence type="ECO:0000256" key="2">
    <source>
        <dbReference type="ARBA" id="ARBA00008107"/>
    </source>
</evidence>
<comment type="similarity">
    <text evidence="2 7">Belongs to the PhoU family.</text>
</comment>
<dbReference type="Proteomes" id="UP000242754">
    <property type="component" value="Unassembled WGS sequence"/>
</dbReference>
<dbReference type="GO" id="GO:0030643">
    <property type="term" value="P:intracellular phosphate ion homeostasis"/>
    <property type="evidence" value="ECO:0007669"/>
    <property type="project" value="InterPro"/>
</dbReference>
<dbReference type="Gene3D" id="1.20.58.220">
    <property type="entry name" value="Phosphate transport system protein phou homolog 2, domain 2"/>
    <property type="match status" value="1"/>
</dbReference>
<dbReference type="STRING" id="140314.SAMN04488076_11425"/>
<dbReference type="OrthoDB" id="9814256at2"/>
<dbReference type="InterPro" id="IPR026022">
    <property type="entry name" value="PhoU_dom"/>
</dbReference>
<protein>
    <recommendedName>
        <fullName evidence="7">Phosphate-specific transport system accessory protein PhoU</fullName>
    </recommendedName>
</protein>
<evidence type="ECO:0000256" key="6">
    <source>
        <dbReference type="ARBA" id="ARBA00022592"/>
    </source>
</evidence>
<dbReference type="NCBIfam" id="TIGR02135">
    <property type="entry name" value="phoU_full"/>
    <property type="match status" value="1"/>
</dbReference>
<dbReference type="InterPro" id="IPR028366">
    <property type="entry name" value="PhoU"/>
</dbReference>
<evidence type="ECO:0000256" key="1">
    <source>
        <dbReference type="ARBA" id="ARBA00004496"/>
    </source>
</evidence>
<evidence type="ECO:0000256" key="3">
    <source>
        <dbReference type="ARBA" id="ARBA00011738"/>
    </source>
</evidence>
<feature type="domain" description="PhoU" evidence="8">
    <location>
        <begin position="17"/>
        <end position="104"/>
    </location>
</feature>
<keyword evidence="6 7" id="KW-0592">Phosphate transport</keyword>
<comment type="subunit">
    <text evidence="3 7">Homodimer.</text>
</comment>
<proteinExistence type="inferred from homology"/>
<dbReference type="PIRSF" id="PIRSF003107">
    <property type="entry name" value="PhoU"/>
    <property type="match status" value="1"/>
</dbReference>
<comment type="function">
    <text evidence="7">Plays a role in the regulation of phosphate uptake.</text>
</comment>
<evidence type="ECO:0000313" key="9">
    <source>
        <dbReference type="EMBL" id="CZQ91360.1"/>
    </source>
</evidence>
<organism evidence="9 10">
    <name type="scientific">Trichococcus palustris</name>
    <dbReference type="NCBI Taxonomy" id="140314"/>
    <lineage>
        <taxon>Bacteria</taxon>
        <taxon>Bacillati</taxon>
        <taxon>Bacillota</taxon>
        <taxon>Bacilli</taxon>
        <taxon>Lactobacillales</taxon>
        <taxon>Carnobacteriaceae</taxon>
        <taxon>Trichococcus</taxon>
    </lineage>
</organism>
<comment type="subcellular location">
    <subcellularLocation>
        <location evidence="1 7">Cytoplasm</location>
    </subcellularLocation>
</comment>
<sequence length="219" mass="24786">MRRIFDDELTQMNAQFTKMGFKVNEAILKAVKAFINHDKALATEVKENDKDINAMEVELELFCFQLIALQQPVSADLRSIITVMKASSDLERMGDHAVSIARSVIRVKEEHSKRIPEVEVQIGEMAEVVKQMVEQSIDAYVRGDVELAKTIATKDSIVDEYFVQINRFCLKEMASDPAVVFGGADYILVAGYLERIGDYVTNICERILYLQTGKIEELN</sequence>
<evidence type="ECO:0000256" key="5">
    <source>
        <dbReference type="ARBA" id="ARBA00022490"/>
    </source>
</evidence>
<evidence type="ECO:0000256" key="4">
    <source>
        <dbReference type="ARBA" id="ARBA00022448"/>
    </source>
</evidence>
<dbReference type="PANTHER" id="PTHR42930">
    <property type="entry name" value="PHOSPHATE-SPECIFIC TRANSPORT SYSTEM ACCESSORY PROTEIN PHOU"/>
    <property type="match status" value="1"/>
</dbReference>
<dbReference type="FunFam" id="1.20.58.220:FF:000004">
    <property type="entry name" value="Phosphate-specific transport system accessory protein PhoU"/>
    <property type="match status" value="1"/>
</dbReference>
<gene>
    <name evidence="9" type="ORF">Tpal_1395</name>
</gene>
<evidence type="ECO:0000313" key="10">
    <source>
        <dbReference type="Proteomes" id="UP000242754"/>
    </source>
</evidence>
<dbReference type="GO" id="GO:0045936">
    <property type="term" value="P:negative regulation of phosphate metabolic process"/>
    <property type="evidence" value="ECO:0007669"/>
    <property type="project" value="InterPro"/>
</dbReference>